<feature type="compositionally biased region" description="Low complexity" evidence="4">
    <location>
        <begin position="817"/>
        <end position="826"/>
    </location>
</feature>
<sequence>MESGKEFPSFVSPAVTPALDRPCDGYLWKLGDGFFNNYWSERYVVVFAGFLFYFDSIHDENAKVTINLQQAEIEWIGAHRGRGNVFLLKSPHHSREVHLAAETEDSSRQWIDLMQRASAAAAEPEASPSPQMSQSALSSPHRPLSTLGPPSLSLDWLSQKASLRDTQPLRRWSTQKTSGSSLSLASSALSVVEAAPASTAVTPPNQADDPVAPAVARAARDVVSRAQRLMETKTRGWMERRNSFRGTGPGLTDPWPPPCISREIGEEAGVLHCVASGYLVNPSLVGKPLGGKPPEEGLSLVGRMMSCLGGLVISLVSFLLPCVAGVVLFFLVDAWMEEHPDRDWAALWQKYKRVATQSGDWAGPQGGRWPRWRSICGIRLHTAWGALIEHFVSWRFSFSDLGTLLGLGLLVLLVAVGLWGLLQILCPCRRRGRRGESALPRERGDLMSSGASGAEVLFAATDVQVSVAHLASVVASLQRRKELLLGLLSVDKASLARDSRDESEERSGVTRERKRSLSGEDGEAKTGVGVSKRVWSRDFAVVDVVERHERRPHGGGTSFASPHRFTRAYRRLTIRDRESVDGGGCFFIVSLPMEMDTGGMRGAPGRGSGHGGSLGSSPRRRRNRGVHGGPGGSVFSLEGVCPLPLTKIATPSDDNPVEVFVCQSSRSDRTASELCYMATGTFRGRGGLGGSGLFVGGAGSGEMGGVGASLPASLAASFVAIRAFAENSEGSPYYVSSLEREHRPPHSVLRPSLSRKDSPRKLLVAQPSNSPALGSQLWILPGTDRGSAPPSESLTAPSPAAHAAACAAAPSVEVNEGGESSRSDPSGRGGRASVLRIEKRRGSTGRSPSMLGVDHHLTSQGPSRERSRGLLSSSQALAEGGDLEWPLHGFERVSHYGGLKLIDQDLLDKQKGVASDMLRQAASLIAQARPLTQISLPVRVFEGRSLLQRVADLWGFGPAFLPLAARYTDTDPLERAKLCLCFLLAGLHKGTQQLKPFNPLLGETFQGTWSDGTKVCLEHTRHHPPVCHFQVDSPRGGYQMDGHYKLLMKLGTNAGLGFQEGPTKIRFRDGATVTLTWPAMRLSGILYGSRIFEWVGEATVTDEKNGIFGSVRFGETTADGKGGGSVFSPPALPSEEIRGKVEDSKNGTSSQLTGSWLDLVEFDGQKYWGIYDSGFEEAVPVSAAESLPSDCRWRPDIFFLRNGDLDLSQKWKHWVEDRQREDRSLRATNAKLEGSG</sequence>
<accession>A0A0G4F0S0</accession>
<feature type="region of interest" description="Disordered" evidence="4">
    <location>
        <begin position="736"/>
        <end position="759"/>
    </location>
</feature>
<feature type="region of interest" description="Disordered" evidence="4">
    <location>
        <begin position="499"/>
        <end position="529"/>
    </location>
</feature>
<dbReference type="PANTHER" id="PTHR10972">
    <property type="entry name" value="OXYSTEROL-BINDING PROTEIN-RELATED"/>
    <property type="match status" value="1"/>
</dbReference>
<keyword evidence="1" id="KW-0813">Transport</keyword>
<feature type="compositionally biased region" description="Basic and acidic residues" evidence="4">
    <location>
        <begin position="499"/>
        <end position="524"/>
    </location>
</feature>
<evidence type="ECO:0000259" key="6">
    <source>
        <dbReference type="PROSITE" id="PS50003"/>
    </source>
</evidence>
<dbReference type="AlphaFoldDB" id="A0A0G4F0S0"/>
<dbReference type="GO" id="GO:0005829">
    <property type="term" value="C:cytosol"/>
    <property type="evidence" value="ECO:0007669"/>
    <property type="project" value="TreeGrafter"/>
</dbReference>
<keyword evidence="2" id="KW-0445">Lipid transport</keyword>
<proteinExistence type="predicted"/>
<dbReference type="InterPro" id="IPR011993">
    <property type="entry name" value="PH-like_dom_sf"/>
</dbReference>
<feature type="transmembrane region" description="Helical" evidence="5">
    <location>
        <begin position="401"/>
        <end position="422"/>
    </location>
</feature>
<dbReference type="InterPro" id="IPR001849">
    <property type="entry name" value="PH_domain"/>
</dbReference>
<feature type="region of interest" description="Disordered" evidence="4">
    <location>
        <begin position="598"/>
        <end position="631"/>
    </location>
</feature>
<keyword evidence="5" id="KW-1133">Transmembrane helix</keyword>
<evidence type="ECO:0000256" key="4">
    <source>
        <dbReference type="SAM" id="MobiDB-lite"/>
    </source>
</evidence>
<feature type="compositionally biased region" description="Gly residues" evidence="4">
    <location>
        <begin position="599"/>
        <end position="614"/>
    </location>
</feature>
<keyword evidence="5" id="KW-0812">Transmembrane</keyword>
<dbReference type="PROSITE" id="PS50003">
    <property type="entry name" value="PH_DOMAIN"/>
    <property type="match status" value="1"/>
</dbReference>
<dbReference type="InterPro" id="IPR037239">
    <property type="entry name" value="OSBP_sf"/>
</dbReference>
<feature type="region of interest" description="Disordered" evidence="4">
    <location>
        <begin position="1119"/>
        <end position="1151"/>
    </location>
</feature>
<feature type="compositionally biased region" description="Basic and acidic residues" evidence="4">
    <location>
        <begin position="853"/>
        <end position="868"/>
    </location>
</feature>
<evidence type="ECO:0000256" key="5">
    <source>
        <dbReference type="SAM" id="Phobius"/>
    </source>
</evidence>
<dbReference type="GO" id="GO:0006869">
    <property type="term" value="P:lipid transport"/>
    <property type="evidence" value="ECO:0007669"/>
    <property type="project" value="UniProtKB-KW"/>
</dbReference>
<dbReference type="EMBL" id="CDMZ01000040">
    <property type="protein sequence ID" value="CEM05216.1"/>
    <property type="molecule type" value="Genomic_DNA"/>
</dbReference>
<evidence type="ECO:0000256" key="3">
    <source>
        <dbReference type="ARBA" id="ARBA00023121"/>
    </source>
</evidence>
<gene>
    <name evidence="7" type="ORF">Cvel_14514</name>
</gene>
<dbReference type="GO" id="GO:0016020">
    <property type="term" value="C:membrane"/>
    <property type="evidence" value="ECO:0007669"/>
    <property type="project" value="TreeGrafter"/>
</dbReference>
<dbReference type="InterPro" id="IPR000648">
    <property type="entry name" value="Oxysterol-bd"/>
</dbReference>
<evidence type="ECO:0000313" key="7">
    <source>
        <dbReference type="EMBL" id="CEM05216.1"/>
    </source>
</evidence>
<protein>
    <recommendedName>
        <fullName evidence="6">PH domain-containing protein</fullName>
    </recommendedName>
</protein>
<dbReference type="Pfam" id="PF01237">
    <property type="entry name" value="Oxysterol_BP"/>
    <property type="match status" value="1"/>
</dbReference>
<feature type="transmembrane region" description="Helical" evidence="5">
    <location>
        <begin position="308"/>
        <end position="332"/>
    </location>
</feature>
<dbReference type="CDD" id="cd00821">
    <property type="entry name" value="PH"/>
    <property type="match status" value="1"/>
</dbReference>
<dbReference type="Pfam" id="PF00169">
    <property type="entry name" value="PH"/>
    <property type="match status" value="1"/>
</dbReference>
<feature type="domain" description="PH" evidence="6">
    <location>
        <begin position="20"/>
        <end position="119"/>
    </location>
</feature>
<keyword evidence="3" id="KW-0446">Lipid-binding</keyword>
<dbReference type="SUPFAM" id="SSF144000">
    <property type="entry name" value="Oxysterol-binding protein-like"/>
    <property type="match status" value="1"/>
</dbReference>
<name>A0A0G4F0S0_9ALVE</name>
<dbReference type="VEuPathDB" id="CryptoDB:Cvel_14514"/>
<dbReference type="SUPFAM" id="SSF50729">
    <property type="entry name" value="PH domain-like"/>
    <property type="match status" value="1"/>
</dbReference>
<dbReference type="Gene3D" id="2.30.29.30">
    <property type="entry name" value="Pleckstrin-homology domain (PH domain)/Phosphotyrosine-binding domain (PTB)"/>
    <property type="match status" value="1"/>
</dbReference>
<feature type="compositionally biased region" description="Basic and acidic residues" evidence="4">
    <location>
        <begin position="1135"/>
        <end position="1145"/>
    </location>
</feature>
<dbReference type="GO" id="GO:0032934">
    <property type="term" value="F:sterol binding"/>
    <property type="evidence" value="ECO:0007669"/>
    <property type="project" value="TreeGrafter"/>
</dbReference>
<keyword evidence="5" id="KW-0472">Membrane</keyword>
<evidence type="ECO:0000256" key="1">
    <source>
        <dbReference type="ARBA" id="ARBA00022448"/>
    </source>
</evidence>
<reference evidence="7" key="1">
    <citation type="submission" date="2014-11" db="EMBL/GenBank/DDBJ databases">
        <authorList>
            <person name="Otto D Thomas"/>
            <person name="Naeem Raeece"/>
        </authorList>
    </citation>
    <scope>NUCLEOTIDE SEQUENCE</scope>
</reference>
<feature type="region of interest" description="Disordered" evidence="4">
    <location>
        <begin position="119"/>
        <end position="151"/>
    </location>
</feature>
<feature type="compositionally biased region" description="Low complexity" evidence="4">
    <location>
        <begin position="796"/>
        <end position="810"/>
    </location>
</feature>
<dbReference type="Gene3D" id="2.40.160.120">
    <property type="match status" value="1"/>
</dbReference>
<feature type="region of interest" description="Disordered" evidence="4">
    <location>
        <begin position="780"/>
        <end position="872"/>
    </location>
</feature>
<evidence type="ECO:0000256" key="2">
    <source>
        <dbReference type="ARBA" id="ARBA00023055"/>
    </source>
</evidence>
<organism evidence="7">
    <name type="scientific">Chromera velia CCMP2878</name>
    <dbReference type="NCBI Taxonomy" id="1169474"/>
    <lineage>
        <taxon>Eukaryota</taxon>
        <taxon>Sar</taxon>
        <taxon>Alveolata</taxon>
        <taxon>Colpodellida</taxon>
        <taxon>Chromeraceae</taxon>
        <taxon>Chromera</taxon>
    </lineage>
</organism>
<dbReference type="PANTHER" id="PTHR10972:SF148">
    <property type="entry name" value="OXYSTEROL-BINDING PROTEIN 9"/>
    <property type="match status" value="1"/>
</dbReference>
<dbReference type="SMART" id="SM00233">
    <property type="entry name" value="PH"/>
    <property type="match status" value="1"/>
</dbReference>